<organism evidence="6 7">
    <name type="scientific">Candidatus Thalassospirochaeta sargassi</name>
    <dbReference type="NCBI Taxonomy" id="3119039"/>
    <lineage>
        <taxon>Bacteria</taxon>
        <taxon>Pseudomonadati</taxon>
        <taxon>Spirochaetota</taxon>
        <taxon>Spirochaetia</taxon>
        <taxon>Spirochaetales</taxon>
        <taxon>Spirochaetaceae</taxon>
        <taxon>Candidatus Thalassospirochaeta</taxon>
    </lineage>
</organism>
<evidence type="ECO:0000256" key="4">
    <source>
        <dbReference type="RuleBase" id="RU003887"/>
    </source>
</evidence>
<dbReference type="InterPro" id="IPR036986">
    <property type="entry name" value="S4_RNA-bd_sf"/>
</dbReference>
<dbReference type="SUPFAM" id="SSF55174">
    <property type="entry name" value="Alpha-L RNA-binding motif"/>
    <property type="match status" value="1"/>
</dbReference>
<gene>
    <name evidence="6" type="ORF">PQJ61_03820</name>
</gene>
<dbReference type="SUPFAM" id="SSF55120">
    <property type="entry name" value="Pseudouridine synthase"/>
    <property type="match status" value="1"/>
</dbReference>
<dbReference type="InterPro" id="IPR050343">
    <property type="entry name" value="RsuA_PseudoU_synthase"/>
</dbReference>
<sequence>MADKDNGKVEGLRLQVYLAKAGIGSRRKCEEFISEGRVAVNGEQVFTQGIRIVDQNVTFDGRPVYPAKKMVYIALNKPVRYLCTASDPEGRSTAIELVRKAWPGRIYNVGRLDFMSSGLIFFTNDGEFTKSITHPASGILKTYTVETREDIPKDMLDEWKHGVSIEGVRYKIEEYEIKTNKRVTLTLREGKNREIRNLFNSKRFKIKKLHRIRIGSVSIGGLRPGEYRFLTETEVKKLLKSGVHKK</sequence>
<dbReference type="Proteomes" id="UP001221217">
    <property type="component" value="Unassembled WGS sequence"/>
</dbReference>
<dbReference type="PROSITE" id="PS50889">
    <property type="entry name" value="S4"/>
    <property type="match status" value="1"/>
</dbReference>
<dbReference type="CDD" id="cd02870">
    <property type="entry name" value="PseudoU_synth_RsuA_like"/>
    <property type="match status" value="1"/>
</dbReference>
<keyword evidence="2 4" id="KW-0413">Isomerase</keyword>
<keyword evidence="3" id="KW-0694">RNA-binding</keyword>
<evidence type="ECO:0000313" key="7">
    <source>
        <dbReference type="Proteomes" id="UP001221217"/>
    </source>
</evidence>
<comment type="caution">
    <text evidence="6">The sequence shown here is derived from an EMBL/GenBank/DDBJ whole genome shotgun (WGS) entry which is preliminary data.</text>
</comment>
<dbReference type="PROSITE" id="PS01149">
    <property type="entry name" value="PSI_RSU"/>
    <property type="match status" value="1"/>
</dbReference>
<dbReference type="InterPro" id="IPR018496">
    <property type="entry name" value="PsdUridine_synth_RsuA/RluB_CS"/>
</dbReference>
<dbReference type="InterPro" id="IPR000748">
    <property type="entry name" value="PsdUridine_synth_RsuA/RluB/E/F"/>
</dbReference>
<dbReference type="PANTHER" id="PTHR47683">
    <property type="entry name" value="PSEUDOURIDINE SYNTHASE FAMILY PROTEIN-RELATED"/>
    <property type="match status" value="1"/>
</dbReference>
<dbReference type="InterPro" id="IPR020094">
    <property type="entry name" value="TruA/RsuA/RluB/E/F_N"/>
</dbReference>
<dbReference type="InterPro" id="IPR006145">
    <property type="entry name" value="PsdUridine_synth_RsuA/RluA"/>
</dbReference>
<dbReference type="Gene3D" id="3.30.70.1560">
    <property type="entry name" value="Alpha-L RNA-binding motif"/>
    <property type="match status" value="1"/>
</dbReference>
<dbReference type="GO" id="GO:0003723">
    <property type="term" value="F:RNA binding"/>
    <property type="evidence" value="ECO:0007669"/>
    <property type="project" value="UniProtKB-KW"/>
</dbReference>
<evidence type="ECO:0000313" key="6">
    <source>
        <dbReference type="EMBL" id="MDC7225874.1"/>
    </source>
</evidence>
<evidence type="ECO:0000256" key="3">
    <source>
        <dbReference type="PROSITE-ProRule" id="PRU00182"/>
    </source>
</evidence>
<feature type="domain" description="RNA-binding S4" evidence="5">
    <location>
        <begin position="12"/>
        <end position="68"/>
    </location>
</feature>
<accession>A0AAJ1MMZ9</accession>
<dbReference type="GO" id="GO:0000455">
    <property type="term" value="P:enzyme-directed rRNA pseudouridine synthesis"/>
    <property type="evidence" value="ECO:0007669"/>
    <property type="project" value="UniProtKB-ARBA"/>
</dbReference>
<dbReference type="PANTHER" id="PTHR47683:SF2">
    <property type="entry name" value="RNA-BINDING S4 DOMAIN-CONTAINING PROTEIN"/>
    <property type="match status" value="1"/>
</dbReference>
<comment type="similarity">
    <text evidence="1 4">Belongs to the pseudouridine synthase RsuA family.</text>
</comment>
<dbReference type="InterPro" id="IPR020103">
    <property type="entry name" value="PsdUridine_synth_cat_dom_sf"/>
</dbReference>
<dbReference type="NCBIfam" id="TIGR00093">
    <property type="entry name" value="pseudouridine synthase"/>
    <property type="match status" value="1"/>
</dbReference>
<dbReference type="EMBL" id="JAQQAL010000010">
    <property type="protein sequence ID" value="MDC7225874.1"/>
    <property type="molecule type" value="Genomic_DNA"/>
</dbReference>
<evidence type="ECO:0000259" key="5">
    <source>
        <dbReference type="SMART" id="SM00363"/>
    </source>
</evidence>
<dbReference type="SMART" id="SM00363">
    <property type="entry name" value="S4"/>
    <property type="match status" value="1"/>
</dbReference>
<dbReference type="InterPro" id="IPR042092">
    <property type="entry name" value="PsdUridine_s_RsuA/RluB/E/F_cat"/>
</dbReference>
<protein>
    <recommendedName>
        <fullName evidence="4">Pseudouridine synthase</fullName>
        <ecNumber evidence="4">5.4.99.-</ecNumber>
    </recommendedName>
</protein>
<evidence type="ECO:0000256" key="1">
    <source>
        <dbReference type="ARBA" id="ARBA00008348"/>
    </source>
</evidence>
<dbReference type="Gene3D" id="3.10.290.10">
    <property type="entry name" value="RNA-binding S4 domain"/>
    <property type="match status" value="1"/>
</dbReference>
<dbReference type="Pfam" id="PF00849">
    <property type="entry name" value="PseudoU_synth_2"/>
    <property type="match status" value="1"/>
</dbReference>
<dbReference type="EC" id="5.4.99.-" evidence="4"/>
<proteinExistence type="inferred from homology"/>
<dbReference type="InterPro" id="IPR002942">
    <property type="entry name" value="S4_RNA-bd"/>
</dbReference>
<dbReference type="AlphaFoldDB" id="A0AAJ1MMZ9"/>
<dbReference type="CDD" id="cd00165">
    <property type="entry name" value="S4"/>
    <property type="match status" value="1"/>
</dbReference>
<dbReference type="GO" id="GO:0120159">
    <property type="term" value="F:rRNA pseudouridine synthase activity"/>
    <property type="evidence" value="ECO:0007669"/>
    <property type="project" value="UniProtKB-ARBA"/>
</dbReference>
<evidence type="ECO:0000256" key="2">
    <source>
        <dbReference type="ARBA" id="ARBA00023235"/>
    </source>
</evidence>
<name>A0AAJ1MMZ9_9SPIO</name>
<reference evidence="6 7" key="1">
    <citation type="submission" date="2022-12" db="EMBL/GenBank/DDBJ databases">
        <title>Metagenome assembled genome from gulf of manar.</title>
        <authorList>
            <person name="Kohli P."/>
            <person name="Pk S."/>
            <person name="Venkata Ramana C."/>
            <person name="Sasikala C."/>
        </authorList>
    </citation>
    <scope>NUCLEOTIDE SEQUENCE [LARGE SCALE GENOMIC DNA]</scope>
    <source>
        <strain evidence="6">JB008</strain>
    </source>
</reference>
<dbReference type="Pfam" id="PF01479">
    <property type="entry name" value="S4"/>
    <property type="match status" value="1"/>
</dbReference>
<dbReference type="Gene3D" id="3.30.70.580">
    <property type="entry name" value="Pseudouridine synthase I, catalytic domain, N-terminal subdomain"/>
    <property type="match status" value="1"/>
</dbReference>